<dbReference type="GO" id="GO:0043395">
    <property type="term" value="F:heparan sulfate proteoglycan binding"/>
    <property type="evidence" value="ECO:0007669"/>
    <property type="project" value="Ensembl"/>
</dbReference>
<dbReference type="GO" id="GO:0030168">
    <property type="term" value="P:platelet activation"/>
    <property type="evidence" value="ECO:0007669"/>
    <property type="project" value="Ensembl"/>
</dbReference>
<dbReference type="FunFam" id="3.10.450.10:FF:000015">
    <property type="entry name" value="Histidine-rich glycoprotein"/>
    <property type="match status" value="1"/>
</dbReference>
<keyword evidence="7" id="KW-0862">Zinc</keyword>
<dbReference type="GO" id="GO:0008201">
    <property type="term" value="F:heparin binding"/>
    <property type="evidence" value="ECO:0007669"/>
    <property type="project" value="UniProtKB-KW"/>
</dbReference>
<dbReference type="GO" id="GO:0010543">
    <property type="term" value="P:regulation of platelet activation"/>
    <property type="evidence" value="ECO:0007669"/>
    <property type="project" value="TreeGrafter"/>
</dbReference>
<dbReference type="GO" id="GO:0042730">
    <property type="term" value="P:fibrinolysis"/>
    <property type="evidence" value="ECO:0007669"/>
    <property type="project" value="UniProtKB-KW"/>
</dbReference>
<dbReference type="InterPro" id="IPR000010">
    <property type="entry name" value="Cystatin_dom"/>
</dbReference>
<evidence type="ECO:0000256" key="13">
    <source>
        <dbReference type="ARBA" id="ARBA00039613"/>
    </source>
</evidence>
<evidence type="ECO:0000256" key="4">
    <source>
        <dbReference type="ARBA" id="ARBA00022696"/>
    </source>
</evidence>
<dbReference type="GO" id="GO:0010593">
    <property type="term" value="P:negative regulation of lamellipodium assembly"/>
    <property type="evidence" value="ECO:0007669"/>
    <property type="project" value="Ensembl"/>
</dbReference>
<evidence type="ECO:0000256" key="2">
    <source>
        <dbReference type="ARBA" id="ARBA00022525"/>
    </source>
</evidence>
<dbReference type="GO" id="GO:0020037">
    <property type="term" value="F:heme binding"/>
    <property type="evidence" value="ECO:0007669"/>
    <property type="project" value="Ensembl"/>
</dbReference>
<dbReference type="GeneTree" id="ENSGT00950000182930"/>
<keyword evidence="6" id="KW-0677">Repeat</keyword>
<dbReference type="GO" id="GO:0043065">
    <property type="term" value="P:positive regulation of apoptotic process"/>
    <property type="evidence" value="ECO:0007669"/>
    <property type="project" value="Ensembl"/>
</dbReference>
<dbReference type="GO" id="GO:1900747">
    <property type="term" value="P:negative regulation of vascular endothelial growth factor signaling pathway"/>
    <property type="evidence" value="ECO:0007669"/>
    <property type="project" value="Ensembl"/>
</dbReference>
<dbReference type="FunFam" id="3.10.450.10:FF:000005">
    <property type="entry name" value="Histidine-rich glycoprotein"/>
    <property type="match status" value="1"/>
</dbReference>
<keyword evidence="12" id="KW-0280">Fibrinolysis</keyword>
<keyword evidence="5 16" id="KW-0732">Signal</keyword>
<dbReference type="Bgee" id="ENSCJAG00000014523">
    <property type="expression patterns" value="Expressed in liver and 2 other cell types or tissues"/>
</dbReference>
<evidence type="ECO:0000256" key="5">
    <source>
        <dbReference type="ARBA" id="ARBA00022729"/>
    </source>
</evidence>
<dbReference type="PANTHER" id="PTHR13814:SF3">
    <property type="entry name" value="HISTIDINE-RICH GLYCOPROTEIN"/>
    <property type="match status" value="1"/>
</dbReference>
<protein>
    <recommendedName>
        <fullName evidence="13">Histidine-rich glycoprotein</fullName>
    </recommendedName>
    <alternativeName>
        <fullName evidence="14">Histidine-proline-rich glycoprotein</fullName>
    </alternativeName>
</protein>
<dbReference type="GO" id="GO:0008270">
    <property type="term" value="F:zinc ion binding"/>
    <property type="evidence" value="ECO:0007669"/>
    <property type="project" value="Ensembl"/>
</dbReference>
<dbReference type="GO" id="GO:0061844">
    <property type="term" value="P:antimicrobial humoral immune response mediated by antimicrobial peptide"/>
    <property type="evidence" value="ECO:0007669"/>
    <property type="project" value="Ensembl"/>
</dbReference>
<dbReference type="GO" id="GO:0043254">
    <property type="term" value="P:regulation of protein-containing complex assembly"/>
    <property type="evidence" value="ECO:0007669"/>
    <property type="project" value="Ensembl"/>
</dbReference>
<dbReference type="InterPro" id="IPR046350">
    <property type="entry name" value="Cystatin_sf"/>
</dbReference>
<dbReference type="Gene3D" id="3.10.450.10">
    <property type="match status" value="2"/>
</dbReference>
<feature type="domain" description="Cystatin" evidence="17">
    <location>
        <begin position="13"/>
        <end position="127"/>
    </location>
</feature>
<evidence type="ECO:0000256" key="3">
    <source>
        <dbReference type="ARBA" id="ARBA00022674"/>
    </source>
</evidence>
<feature type="compositionally biased region" description="Basic residues" evidence="15">
    <location>
        <begin position="351"/>
        <end position="406"/>
    </location>
</feature>
<keyword evidence="3" id="KW-0358">Heparin-binding</keyword>
<reference evidence="18" key="3">
    <citation type="submission" date="2025-09" db="UniProtKB">
        <authorList>
            <consortium name="Ensembl"/>
        </authorList>
    </citation>
    <scope>IDENTIFICATION</scope>
</reference>
<dbReference type="GO" id="GO:0030308">
    <property type="term" value="P:negative regulation of cell growth"/>
    <property type="evidence" value="ECO:0007669"/>
    <property type="project" value="Ensembl"/>
</dbReference>
<dbReference type="Proteomes" id="UP000008225">
    <property type="component" value="Chromosome 15"/>
</dbReference>
<dbReference type="GO" id="GO:0002839">
    <property type="term" value="P:positive regulation of immune response to tumor cell"/>
    <property type="evidence" value="ECO:0007669"/>
    <property type="project" value="Ensembl"/>
</dbReference>
<evidence type="ECO:0000256" key="12">
    <source>
        <dbReference type="ARBA" id="ARBA00023281"/>
    </source>
</evidence>
<evidence type="ECO:0000256" key="14">
    <source>
        <dbReference type="ARBA" id="ARBA00041330"/>
    </source>
</evidence>
<keyword evidence="9" id="KW-0094">Blood coagulation</keyword>
<dbReference type="SMART" id="SM00043">
    <property type="entry name" value="CY"/>
    <property type="match status" value="2"/>
</dbReference>
<accession>F7IIM5</accession>
<keyword evidence="8" id="KW-0186">Copper</keyword>
<dbReference type="GO" id="GO:0019865">
    <property type="term" value="F:immunoglobulin binding"/>
    <property type="evidence" value="ECO:0007669"/>
    <property type="project" value="Ensembl"/>
</dbReference>
<evidence type="ECO:0000259" key="17">
    <source>
        <dbReference type="SMART" id="SM00043"/>
    </source>
</evidence>
<evidence type="ECO:0000313" key="19">
    <source>
        <dbReference type="Proteomes" id="UP000008225"/>
    </source>
</evidence>
<keyword evidence="19" id="KW-1185">Reference proteome</keyword>
<keyword evidence="4" id="KW-0356">Hemostasis</keyword>
<dbReference type="GO" id="GO:2000504">
    <property type="term" value="P:positive regulation of blood vessel remodeling"/>
    <property type="evidence" value="ECO:0007669"/>
    <property type="project" value="Ensembl"/>
</dbReference>
<dbReference type="GO" id="GO:0050832">
    <property type="term" value="P:defense response to fungus"/>
    <property type="evidence" value="ECO:0007669"/>
    <property type="project" value="Ensembl"/>
</dbReference>
<feature type="region of interest" description="Disordered" evidence="15">
    <location>
        <begin position="334"/>
        <end position="454"/>
    </location>
</feature>
<comment type="subcellular location">
    <subcellularLocation>
        <location evidence="1">Secreted</location>
    </subcellularLocation>
</comment>
<dbReference type="GO" id="GO:0004869">
    <property type="term" value="F:cysteine-type endopeptidase inhibitor activity"/>
    <property type="evidence" value="ECO:0007669"/>
    <property type="project" value="InterPro"/>
</dbReference>
<dbReference type="eggNOG" id="ENOG502S50D">
    <property type="taxonomic scope" value="Eukaryota"/>
</dbReference>
<feature type="region of interest" description="Disordered" evidence="15">
    <location>
        <begin position="485"/>
        <end position="507"/>
    </location>
</feature>
<reference evidence="18" key="2">
    <citation type="submission" date="2025-08" db="UniProtKB">
        <authorList>
            <consortium name="Ensembl"/>
        </authorList>
    </citation>
    <scope>IDENTIFICATION</scope>
</reference>
<dbReference type="GO" id="GO:0010468">
    <property type="term" value="P:regulation of gene expression"/>
    <property type="evidence" value="ECO:0007669"/>
    <property type="project" value="Ensembl"/>
</dbReference>
<evidence type="ECO:0000256" key="8">
    <source>
        <dbReference type="ARBA" id="ARBA00023008"/>
    </source>
</evidence>
<dbReference type="GO" id="GO:0009986">
    <property type="term" value="C:cell surface"/>
    <property type="evidence" value="ECO:0007669"/>
    <property type="project" value="Ensembl"/>
</dbReference>
<dbReference type="GO" id="GO:0051918">
    <property type="term" value="P:negative regulation of fibrinolysis"/>
    <property type="evidence" value="ECO:0007669"/>
    <property type="project" value="TreeGrafter"/>
</dbReference>
<keyword evidence="11" id="KW-0325">Glycoprotein</keyword>
<feature type="compositionally biased region" description="Basic residues" evidence="15">
    <location>
        <begin position="287"/>
        <end position="296"/>
    </location>
</feature>
<gene>
    <name evidence="18" type="primary">HRG</name>
</gene>
<dbReference type="GO" id="GO:0072562">
    <property type="term" value="C:blood microparticle"/>
    <property type="evidence" value="ECO:0007669"/>
    <property type="project" value="TreeGrafter"/>
</dbReference>
<evidence type="ECO:0000256" key="7">
    <source>
        <dbReference type="ARBA" id="ARBA00022833"/>
    </source>
</evidence>
<dbReference type="CDD" id="cd00042">
    <property type="entry name" value="CY"/>
    <property type="match status" value="1"/>
</dbReference>
<dbReference type="OMA" id="GKGHFPF"/>
<dbReference type="FunCoup" id="F7IIM5">
    <property type="interactions" value="107"/>
</dbReference>
<evidence type="ECO:0000256" key="11">
    <source>
        <dbReference type="ARBA" id="ARBA00023180"/>
    </source>
</evidence>
<dbReference type="GO" id="GO:2001027">
    <property type="term" value="P:negative regulation of endothelial cell chemotaxis"/>
    <property type="evidence" value="ECO:0007669"/>
    <property type="project" value="Ensembl"/>
</dbReference>
<feature type="domain" description="Cystatin" evidence="17">
    <location>
        <begin position="137"/>
        <end position="242"/>
    </location>
</feature>
<evidence type="ECO:0000256" key="16">
    <source>
        <dbReference type="SAM" id="SignalP"/>
    </source>
</evidence>
<dbReference type="InterPro" id="IPR050735">
    <property type="entry name" value="Kininogen_Fetuin_HRG"/>
</dbReference>
<dbReference type="InParanoid" id="F7IIM5"/>
<dbReference type="GO" id="GO:0005102">
    <property type="term" value="F:signaling receptor binding"/>
    <property type="evidence" value="ECO:0007669"/>
    <property type="project" value="Ensembl"/>
</dbReference>
<organism evidence="18 19">
    <name type="scientific">Callithrix jacchus</name>
    <name type="common">White-tufted-ear marmoset</name>
    <name type="synonym">Simia Jacchus</name>
    <dbReference type="NCBI Taxonomy" id="9483"/>
    <lineage>
        <taxon>Eukaryota</taxon>
        <taxon>Metazoa</taxon>
        <taxon>Chordata</taxon>
        <taxon>Craniata</taxon>
        <taxon>Vertebrata</taxon>
        <taxon>Euteleostomi</taxon>
        <taxon>Mammalia</taxon>
        <taxon>Eutheria</taxon>
        <taxon>Euarchontoglires</taxon>
        <taxon>Primates</taxon>
        <taxon>Haplorrhini</taxon>
        <taxon>Platyrrhini</taxon>
        <taxon>Cebidae</taxon>
        <taxon>Callitrichinae</taxon>
        <taxon>Callithrix</taxon>
        <taxon>Callithrix</taxon>
    </lineage>
</organism>
<keyword evidence="2" id="KW-0964">Secreted</keyword>
<dbReference type="Ensembl" id="ENSCJAT00000028263.5">
    <property type="protein sequence ID" value="ENSCJAP00000026740.3"/>
    <property type="gene ID" value="ENSCJAG00000014523.5"/>
</dbReference>
<dbReference type="AlphaFoldDB" id="F7IIM5"/>
<dbReference type="GO" id="GO:0008285">
    <property type="term" value="P:negative regulation of cell population proliferation"/>
    <property type="evidence" value="ECO:0007669"/>
    <property type="project" value="Ensembl"/>
</dbReference>
<evidence type="ECO:0000313" key="18">
    <source>
        <dbReference type="Ensembl" id="ENSCJAP00000026740.3"/>
    </source>
</evidence>
<dbReference type="STRING" id="9483.ENSCJAP00000026740"/>
<feature type="chain" id="PRO_5043500824" description="Histidine-rich glycoprotein" evidence="16">
    <location>
        <begin position="19"/>
        <end position="524"/>
    </location>
</feature>
<dbReference type="GO" id="GO:0051838">
    <property type="term" value="P:cytolysis by host of symbiont cells"/>
    <property type="evidence" value="ECO:0007669"/>
    <property type="project" value="Ensembl"/>
</dbReference>
<evidence type="ECO:0000256" key="6">
    <source>
        <dbReference type="ARBA" id="ARBA00022737"/>
    </source>
</evidence>
<dbReference type="RefSeq" id="XP_002758205.3">
    <property type="nucleotide sequence ID" value="XM_002758159.5"/>
</dbReference>
<dbReference type="GeneID" id="100405785"/>
<dbReference type="PANTHER" id="PTHR13814">
    <property type="entry name" value="FETUIN"/>
    <property type="match status" value="1"/>
</dbReference>
<dbReference type="SUPFAM" id="SSF54403">
    <property type="entry name" value="Cystatin/monellin"/>
    <property type="match status" value="1"/>
</dbReference>
<reference evidence="18" key="1">
    <citation type="submission" date="2009-03" db="EMBL/GenBank/DDBJ databases">
        <authorList>
            <person name="Warren W."/>
            <person name="Ye L."/>
            <person name="Minx P."/>
            <person name="Worley K."/>
            <person name="Gibbs R."/>
            <person name="Wilson R.K."/>
        </authorList>
    </citation>
    <scope>NUCLEOTIDE SEQUENCE [LARGE SCALE GENOMIC DNA]</scope>
</reference>
<dbReference type="GO" id="GO:0032956">
    <property type="term" value="P:regulation of actin cytoskeleton organization"/>
    <property type="evidence" value="ECO:0007669"/>
    <property type="project" value="Ensembl"/>
</dbReference>
<evidence type="ECO:0000256" key="15">
    <source>
        <dbReference type="SAM" id="MobiDB-lite"/>
    </source>
</evidence>
<dbReference type="GO" id="GO:0016525">
    <property type="term" value="P:negative regulation of angiogenesis"/>
    <property type="evidence" value="ECO:0007669"/>
    <property type="project" value="Ensembl"/>
</dbReference>
<feature type="compositionally biased region" description="Pro residues" evidence="15">
    <location>
        <begin position="485"/>
        <end position="497"/>
    </location>
</feature>
<dbReference type="GO" id="GO:0051894">
    <property type="term" value="P:positive regulation of focal adhesion assembly"/>
    <property type="evidence" value="ECO:0007669"/>
    <property type="project" value="Ensembl"/>
</dbReference>
<dbReference type="CTD" id="3273"/>
<evidence type="ECO:0000256" key="1">
    <source>
        <dbReference type="ARBA" id="ARBA00004613"/>
    </source>
</evidence>
<feature type="compositionally biased region" description="Basic residues" evidence="15">
    <location>
        <begin position="423"/>
        <end position="441"/>
    </location>
</feature>
<dbReference type="OrthoDB" id="9941887at2759"/>
<evidence type="ECO:0000256" key="9">
    <source>
        <dbReference type="ARBA" id="ARBA00023084"/>
    </source>
</evidence>
<evidence type="ECO:0000256" key="10">
    <source>
        <dbReference type="ARBA" id="ARBA00023157"/>
    </source>
</evidence>
<dbReference type="GO" id="GO:0004867">
    <property type="term" value="F:serine-type endopeptidase inhibitor activity"/>
    <property type="evidence" value="ECO:0007669"/>
    <property type="project" value="TreeGrafter"/>
</dbReference>
<keyword evidence="10" id="KW-1015">Disulfide bond</keyword>
<dbReference type="GO" id="GO:0033629">
    <property type="term" value="P:negative regulation of cell adhesion mediated by integrin"/>
    <property type="evidence" value="ECO:0007669"/>
    <property type="project" value="Ensembl"/>
</dbReference>
<feature type="region of interest" description="Disordered" evidence="15">
    <location>
        <begin position="270"/>
        <end position="321"/>
    </location>
</feature>
<name>F7IIM5_CALJA</name>
<dbReference type="KEGG" id="cjc:100405785"/>
<proteinExistence type="predicted"/>
<sequence length="524" mass="59464">MKAFIAALLLITLQYSCAVSPTDCNTAEPEAEKALDLINKRRRDGYLFQLLRVADAHLDRVETATIYYLALDVQESNCWVLSRNHGNDCEPAGSRRASDIVIGQCKVIAIRHSHESQDLRVIDFNCTTSSVSSALANTKDSPVLLDFFEDTEPYRKQADKALEKYKEENDAFASFRVDRIERVARARGGEGTSYYMDFSVRNFSRNHFPRRPNVFGFCRAALFYDVEALDLESPKDLIVNCEVFDPQEHGNISGVPPNLGCPFQWGGHEHSLPTKSPFKPHGSRDQHHPHKPHKHGCPPSPDDKDHSDRPPLQQGAPLVPMSCSRCHHVTFGTNRTQRHPYNHNSSDLQSHGHRPHAHHPHEHSTNRQHPHGHHPHGHHPQAHHPHEHSTHRQHPHGHHPHGHHPHYHDFQDYGPCDPPPHSQGHHRHGHGPRPGHLRRQGPCKGHCPFHSRQTGSVYRLPPLRKDEVLPLPEANFPSFPLPPHNHPPKPDIQPFPQSPSESCPGKFKNEFPQVSKFFAHTVPK</sequence>
<feature type="signal peptide" evidence="16">
    <location>
        <begin position="1"/>
        <end position="18"/>
    </location>
</feature>